<feature type="compositionally biased region" description="Low complexity" evidence="1">
    <location>
        <begin position="172"/>
        <end position="184"/>
    </location>
</feature>
<keyword evidence="4" id="KW-1185">Reference proteome</keyword>
<evidence type="ECO:0000313" key="4">
    <source>
        <dbReference type="Proteomes" id="UP001595901"/>
    </source>
</evidence>
<evidence type="ECO:0000313" key="3">
    <source>
        <dbReference type="EMBL" id="MFC3932485.1"/>
    </source>
</evidence>
<protein>
    <submittedName>
        <fullName evidence="3">Helix-turn-helix domain-containing protein</fullName>
    </submittedName>
</protein>
<feature type="transmembrane region" description="Helical" evidence="2">
    <location>
        <begin position="128"/>
        <end position="150"/>
    </location>
</feature>
<sequence>MKKKSIGEYLRDTRLAKGLTVEHIADELDIPLQYITVMELNQFRFAREGKINTYLESYGNFLGLDSDLLLEGYKNPNFEIEVGEVEEDESADESSSEEKERKSDKAKIKRKKWSRSDRFDHNEVPSRLPLAILSLLSIGIIGIIGFIIYIQITDENKVAALPSSSLSQRQVNPNSSGSSSSNESKLTTKANGSNMSVKLSDDNNSETVVEISQTSELENMISVTNSNLDKKGYTLNGSSQSVTATLNSEADISVITLSTTNDMTVKINGENVDLSGLNRDKPAYITLSIK</sequence>
<dbReference type="RefSeq" id="WP_380431939.1">
    <property type="nucleotide sequence ID" value="NZ_JBHSAC010000056.1"/>
</dbReference>
<evidence type="ECO:0000256" key="2">
    <source>
        <dbReference type="SAM" id="Phobius"/>
    </source>
</evidence>
<organism evidence="3 4">
    <name type="scientific">Streptococcus dentapri</name>
    <dbReference type="NCBI Taxonomy" id="573564"/>
    <lineage>
        <taxon>Bacteria</taxon>
        <taxon>Bacillati</taxon>
        <taxon>Bacillota</taxon>
        <taxon>Bacilli</taxon>
        <taxon>Lactobacillales</taxon>
        <taxon>Streptococcaceae</taxon>
        <taxon>Streptococcus</taxon>
    </lineage>
</organism>
<keyword evidence="2" id="KW-1133">Transmembrane helix</keyword>
<keyword evidence="2" id="KW-0472">Membrane</keyword>
<feature type="compositionally biased region" description="Acidic residues" evidence="1">
    <location>
        <begin position="84"/>
        <end position="95"/>
    </location>
</feature>
<dbReference type="Pfam" id="PF13413">
    <property type="entry name" value="HTH_25"/>
    <property type="match status" value="1"/>
</dbReference>
<dbReference type="Proteomes" id="UP001595901">
    <property type="component" value="Unassembled WGS sequence"/>
</dbReference>
<name>A0ABV8D2E9_9STRE</name>
<reference evidence="4" key="1">
    <citation type="journal article" date="2019" name="Int. J. Syst. Evol. Microbiol.">
        <title>The Global Catalogue of Microorganisms (GCM) 10K type strain sequencing project: providing services to taxonomists for standard genome sequencing and annotation.</title>
        <authorList>
            <consortium name="The Broad Institute Genomics Platform"/>
            <consortium name="The Broad Institute Genome Sequencing Center for Infectious Disease"/>
            <person name="Wu L."/>
            <person name="Ma J."/>
        </authorList>
    </citation>
    <scope>NUCLEOTIDE SEQUENCE [LARGE SCALE GENOMIC DNA]</scope>
    <source>
        <strain evidence="4">CCUG 58728</strain>
    </source>
</reference>
<dbReference type="PANTHER" id="PTHR34475:SF1">
    <property type="entry name" value="CYTOSKELETON PROTEIN RODZ"/>
    <property type="match status" value="1"/>
</dbReference>
<dbReference type="PANTHER" id="PTHR34475">
    <property type="match status" value="1"/>
</dbReference>
<feature type="compositionally biased region" description="Basic and acidic residues" evidence="1">
    <location>
        <begin position="96"/>
        <end position="106"/>
    </location>
</feature>
<dbReference type="InterPro" id="IPR050400">
    <property type="entry name" value="Bact_Cytoskel_RodZ"/>
</dbReference>
<dbReference type="EMBL" id="JBHSAC010000056">
    <property type="protein sequence ID" value="MFC3932485.1"/>
    <property type="molecule type" value="Genomic_DNA"/>
</dbReference>
<feature type="compositionally biased region" description="Polar residues" evidence="1">
    <location>
        <begin position="185"/>
        <end position="197"/>
    </location>
</feature>
<evidence type="ECO:0000256" key="1">
    <source>
        <dbReference type="SAM" id="MobiDB-lite"/>
    </source>
</evidence>
<accession>A0ABV8D2E9</accession>
<feature type="region of interest" description="Disordered" evidence="1">
    <location>
        <begin position="163"/>
        <end position="205"/>
    </location>
</feature>
<comment type="caution">
    <text evidence="3">The sequence shown here is derived from an EMBL/GenBank/DDBJ whole genome shotgun (WGS) entry which is preliminary data.</text>
</comment>
<proteinExistence type="predicted"/>
<feature type="region of interest" description="Disordered" evidence="1">
    <location>
        <begin position="84"/>
        <end position="107"/>
    </location>
</feature>
<dbReference type="Gene3D" id="1.10.260.40">
    <property type="entry name" value="lambda repressor-like DNA-binding domains"/>
    <property type="match status" value="1"/>
</dbReference>
<dbReference type="InterPro" id="IPR010982">
    <property type="entry name" value="Lambda_DNA-bd_dom_sf"/>
</dbReference>
<dbReference type="SUPFAM" id="SSF47413">
    <property type="entry name" value="lambda repressor-like DNA-binding domains"/>
    <property type="match status" value="1"/>
</dbReference>
<gene>
    <name evidence="3" type="ORF">ACFOSE_06865</name>
</gene>
<keyword evidence="2" id="KW-0812">Transmembrane</keyword>